<reference evidence="7 8" key="1">
    <citation type="submission" date="2023-10" db="EMBL/GenBank/DDBJ databases">
        <title>Noviherbaspirillum sp. CPCC 100848 genome assembly.</title>
        <authorList>
            <person name="Li X.Y."/>
            <person name="Fang X.M."/>
        </authorList>
    </citation>
    <scope>NUCLEOTIDE SEQUENCE [LARGE SCALE GENOMIC DNA]</scope>
    <source>
        <strain evidence="7 8">CPCC 100848</strain>
    </source>
</reference>
<dbReference type="Gene3D" id="1.10.510.10">
    <property type="entry name" value="Transferase(Phosphotransferase) domain 1"/>
    <property type="match status" value="1"/>
</dbReference>
<keyword evidence="8" id="KW-1185">Reference proteome</keyword>
<keyword evidence="5" id="KW-0812">Transmembrane</keyword>
<protein>
    <submittedName>
        <fullName evidence="7">Serine/threonine-protein kinase</fullName>
        <ecNumber evidence="7">2.7.11.1</ecNumber>
    </submittedName>
</protein>
<dbReference type="PROSITE" id="PS50011">
    <property type="entry name" value="PROTEIN_KINASE_DOM"/>
    <property type="match status" value="1"/>
</dbReference>
<dbReference type="RefSeq" id="WP_326508811.1">
    <property type="nucleotide sequence ID" value="NZ_JAWIIV010000026.1"/>
</dbReference>
<dbReference type="CDD" id="cd14014">
    <property type="entry name" value="STKc_PknB_like"/>
    <property type="match status" value="1"/>
</dbReference>
<name>A0ABU6JEN8_9BURK</name>
<dbReference type="PANTHER" id="PTHR43289">
    <property type="entry name" value="MITOGEN-ACTIVATED PROTEIN KINASE KINASE KINASE 20-RELATED"/>
    <property type="match status" value="1"/>
</dbReference>
<evidence type="ECO:0000256" key="3">
    <source>
        <dbReference type="ARBA" id="ARBA00022777"/>
    </source>
</evidence>
<evidence type="ECO:0000259" key="6">
    <source>
        <dbReference type="PROSITE" id="PS50011"/>
    </source>
</evidence>
<dbReference type="InterPro" id="IPR000719">
    <property type="entry name" value="Prot_kinase_dom"/>
</dbReference>
<organism evidence="7 8">
    <name type="scientific">Noviherbaspirillum album</name>
    <dbReference type="NCBI Taxonomy" id="3080276"/>
    <lineage>
        <taxon>Bacteria</taxon>
        <taxon>Pseudomonadati</taxon>
        <taxon>Pseudomonadota</taxon>
        <taxon>Betaproteobacteria</taxon>
        <taxon>Burkholderiales</taxon>
        <taxon>Oxalobacteraceae</taxon>
        <taxon>Noviherbaspirillum</taxon>
    </lineage>
</organism>
<sequence length="352" mass="39144">MPTPSPAAFASSLPANSRIGRFSIIRELGRGTAGCVYLAHDPVIDRDVAIKTFNPRLSLAEKARFEQHFINEARAAGRLSHPHIVTIHEASSEGGVTYLAMEYIEGKELHRALANGRRFSADETATIAWKLASALHHAHQRGVIHRDIKPSNIFLADEDQPKLIDFGIARAPNRLADRLSPQYEPYTMVRDNQLLGTPHYMSPEQSAGKPVDHRTDIYSLGTVMFELLTGRTPFQSERTDKLLQQIIYKAAPSPRDIDSRVPEGLAVIVEKAMHKRPEKRYHDAGEMALDIKRYLLKEKRARQRSREPLVLDEAPSDQGISAHGVRMRGMAIAVAAIAAVCMMTAAGLLLLR</sequence>
<dbReference type="InterPro" id="IPR011009">
    <property type="entry name" value="Kinase-like_dom_sf"/>
</dbReference>
<keyword evidence="5" id="KW-1133">Transmembrane helix</keyword>
<comment type="caution">
    <text evidence="7">The sequence shown here is derived from an EMBL/GenBank/DDBJ whole genome shotgun (WGS) entry which is preliminary data.</text>
</comment>
<dbReference type="EMBL" id="JAWIIV010000026">
    <property type="protein sequence ID" value="MEC4722135.1"/>
    <property type="molecule type" value="Genomic_DNA"/>
</dbReference>
<evidence type="ECO:0000313" key="8">
    <source>
        <dbReference type="Proteomes" id="UP001352263"/>
    </source>
</evidence>
<dbReference type="EC" id="2.7.11.1" evidence="7"/>
<dbReference type="GO" id="GO:0004674">
    <property type="term" value="F:protein serine/threonine kinase activity"/>
    <property type="evidence" value="ECO:0007669"/>
    <property type="project" value="UniProtKB-EC"/>
</dbReference>
<dbReference type="Gene3D" id="3.30.200.20">
    <property type="entry name" value="Phosphorylase Kinase, domain 1"/>
    <property type="match status" value="1"/>
</dbReference>
<evidence type="ECO:0000256" key="4">
    <source>
        <dbReference type="ARBA" id="ARBA00022840"/>
    </source>
</evidence>
<keyword evidence="4" id="KW-0067">ATP-binding</keyword>
<dbReference type="SUPFAM" id="SSF56112">
    <property type="entry name" value="Protein kinase-like (PK-like)"/>
    <property type="match status" value="1"/>
</dbReference>
<accession>A0ABU6JEN8</accession>
<proteinExistence type="predicted"/>
<evidence type="ECO:0000256" key="5">
    <source>
        <dbReference type="SAM" id="Phobius"/>
    </source>
</evidence>
<dbReference type="Proteomes" id="UP001352263">
    <property type="component" value="Unassembled WGS sequence"/>
</dbReference>
<keyword evidence="5" id="KW-0472">Membrane</keyword>
<dbReference type="PROSITE" id="PS00108">
    <property type="entry name" value="PROTEIN_KINASE_ST"/>
    <property type="match status" value="1"/>
</dbReference>
<evidence type="ECO:0000256" key="2">
    <source>
        <dbReference type="ARBA" id="ARBA00022741"/>
    </source>
</evidence>
<gene>
    <name evidence="7" type="ORF">RY831_23495</name>
</gene>
<keyword evidence="3 7" id="KW-0418">Kinase</keyword>
<dbReference type="Pfam" id="PF00069">
    <property type="entry name" value="Pkinase"/>
    <property type="match status" value="1"/>
</dbReference>
<keyword evidence="1 7" id="KW-0808">Transferase</keyword>
<evidence type="ECO:0000313" key="7">
    <source>
        <dbReference type="EMBL" id="MEC4722135.1"/>
    </source>
</evidence>
<feature type="transmembrane region" description="Helical" evidence="5">
    <location>
        <begin position="330"/>
        <end position="351"/>
    </location>
</feature>
<dbReference type="PANTHER" id="PTHR43289:SF6">
    <property type="entry name" value="SERINE_THREONINE-PROTEIN KINASE NEKL-3"/>
    <property type="match status" value="1"/>
</dbReference>
<dbReference type="InterPro" id="IPR008271">
    <property type="entry name" value="Ser/Thr_kinase_AS"/>
</dbReference>
<evidence type="ECO:0000256" key="1">
    <source>
        <dbReference type="ARBA" id="ARBA00022679"/>
    </source>
</evidence>
<keyword evidence="2" id="KW-0547">Nucleotide-binding</keyword>
<dbReference type="SMART" id="SM00220">
    <property type="entry name" value="S_TKc"/>
    <property type="match status" value="1"/>
</dbReference>
<feature type="domain" description="Protein kinase" evidence="6">
    <location>
        <begin position="22"/>
        <end position="295"/>
    </location>
</feature>